<sequence length="80" mass="9540">MNFYRYNQGEQGEFINEIQSILIAHGYETEWTTTETNINHGDFILGLRFINVIKDYLRSERRNSNDRYTLQVCNSRCGDR</sequence>
<dbReference type="Proteomes" id="UP000254400">
    <property type="component" value="Unassembled WGS sequence"/>
</dbReference>
<accession>A0A378Y043</accession>
<organism evidence="1 2">
    <name type="scientific">Paenibacillus polymyxa</name>
    <name type="common">Bacillus polymyxa</name>
    <dbReference type="NCBI Taxonomy" id="1406"/>
    <lineage>
        <taxon>Bacteria</taxon>
        <taxon>Bacillati</taxon>
        <taxon>Bacillota</taxon>
        <taxon>Bacilli</taxon>
        <taxon>Bacillales</taxon>
        <taxon>Paenibacillaceae</taxon>
        <taxon>Paenibacillus</taxon>
    </lineage>
</organism>
<evidence type="ECO:0000313" key="1">
    <source>
        <dbReference type="EMBL" id="SUA70188.1"/>
    </source>
</evidence>
<proteinExistence type="predicted"/>
<protein>
    <submittedName>
        <fullName evidence="1">Uncharacterized protein</fullName>
    </submittedName>
</protein>
<evidence type="ECO:0000313" key="2">
    <source>
        <dbReference type="Proteomes" id="UP000254400"/>
    </source>
</evidence>
<name>A0A378Y043_PAEPO</name>
<dbReference type="AlphaFoldDB" id="A0A378Y043"/>
<gene>
    <name evidence="1" type="ORF">NCTC10343_03058</name>
</gene>
<dbReference type="EMBL" id="UGSC01000001">
    <property type="protein sequence ID" value="SUA70188.1"/>
    <property type="molecule type" value="Genomic_DNA"/>
</dbReference>
<reference evidence="1 2" key="1">
    <citation type="submission" date="2018-06" db="EMBL/GenBank/DDBJ databases">
        <authorList>
            <consortium name="Pathogen Informatics"/>
            <person name="Doyle S."/>
        </authorList>
    </citation>
    <scope>NUCLEOTIDE SEQUENCE [LARGE SCALE GENOMIC DNA]</scope>
    <source>
        <strain evidence="1 2">NCTC10343</strain>
    </source>
</reference>